<dbReference type="PANTHER" id="PTHR34136">
    <property type="match status" value="1"/>
</dbReference>
<dbReference type="Pfam" id="PF03808">
    <property type="entry name" value="Glyco_tran_WecG"/>
    <property type="match status" value="1"/>
</dbReference>
<organism evidence="4 5">
    <name type="scientific">Zhongshania aliphaticivorans</name>
    <dbReference type="NCBI Taxonomy" id="1470434"/>
    <lineage>
        <taxon>Bacteria</taxon>
        <taxon>Pseudomonadati</taxon>
        <taxon>Pseudomonadota</taxon>
        <taxon>Gammaproteobacteria</taxon>
        <taxon>Cellvibrionales</taxon>
        <taxon>Spongiibacteraceae</taxon>
        <taxon>Zhongshania</taxon>
    </lineage>
</organism>
<dbReference type="RefSeq" id="WP_062383927.1">
    <property type="nucleotide sequence ID" value="NZ_CP014544.1"/>
</dbReference>
<dbReference type="Pfam" id="PF02397">
    <property type="entry name" value="Bac_transf"/>
    <property type="match status" value="1"/>
</dbReference>
<dbReference type="NCBIfam" id="TIGR00696">
    <property type="entry name" value="wecG_tagA_cpsF"/>
    <property type="match status" value="1"/>
</dbReference>
<dbReference type="CDD" id="cd06533">
    <property type="entry name" value="Glyco_transf_WecG_TagA"/>
    <property type="match status" value="1"/>
</dbReference>
<evidence type="ECO:0000256" key="1">
    <source>
        <dbReference type="ARBA" id="ARBA00022676"/>
    </source>
</evidence>
<keyword evidence="2" id="KW-0808">Transferase</keyword>
<dbReference type="InterPro" id="IPR004629">
    <property type="entry name" value="WecG_TagA_CpsF"/>
</dbReference>
<dbReference type="Proteomes" id="UP000074119">
    <property type="component" value="Chromosome"/>
</dbReference>
<dbReference type="InterPro" id="IPR003362">
    <property type="entry name" value="Bact_transf"/>
</dbReference>
<dbReference type="GO" id="GO:0016758">
    <property type="term" value="F:hexosyltransferase activity"/>
    <property type="evidence" value="ECO:0007669"/>
    <property type="project" value="TreeGrafter"/>
</dbReference>
<dbReference type="STRING" id="1470434.AZF00_13400"/>
<dbReference type="PANTHER" id="PTHR34136:SF1">
    <property type="entry name" value="UDP-N-ACETYL-D-MANNOSAMINURONIC ACID TRANSFERASE"/>
    <property type="match status" value="1"/>
</dbReference>
<dbReference type="EMBL" id="CP014544">
    <property type="protein sequence ID" value="AMO69238.1"/>
    <property type="molecule type" value="Genomic_DNA"/>
</dbReference>
<accession>A0A127M7T9</accession>
<name>A0A127M7T9_9GAMM</name>
<evidence type="ECO:0000259" key="3">
    <source>
        <dbReference type="Pfam" id="PF02397"/>
    </source>
</evidence>
<dbReference type="AlphaFoldDB" id="A0A127M7T9"/>
<gene>
    <name evidence="4" type="ORF">AZF00_13400</name>
</gene>
<proteinExistence type="predicted"/>
<dbReference type="KEGG" id="zal:AZF00_13400"/>
<evidence type="ECO:0000313" key="4">
    <source>
        <dbReference type="EMBL" id="AMO69238.1"/>
    </source>
</evidence>
<sequence length="405" mass="45688">MSNNSIRTPIAERLIAAIALAFISPLLLAHIASQLWAKRPVFYVHQFRTTQNRIVVAKTLRQRATMSRMPLLWNVIRGDIRLVGNRLLRIQDSISANQEQSHFSAMPGLFSLFELRRISGLEFIDETACNTEFAQDGGAKQRIAIVLKSLLAGMLYNNTKELQDTPTFKVFGVEIHNVTMNEALASIAETITKRAKKTVFFANAHTLNLSYDNPDFRKLLNKVDYLLPDGSGIEVACRHAGIRRKGNINGTDMLPLLCEQLAANGKSIYMLGGEEGIAKSAMANMKKRFPTLRIAGTHNGFFDKRNCADVIGEINHSQADIVLVGMGQPLQEQWVAEYRDQLEAPVVMAVGGLFDFYAEKVSRAPLWLRELGMEWTWRLIQEPGRMWKRYIIGNPLFLLRMRRAA</sequence>
<reference evidence="4 5" key="1">
    <citation type="submission" date="2015-12" db="EMBL/GenBank/DDBJ databases">
        <authorList>
            <person name="Shamseldin A."/>
            <person name="Moawad H."/>
            <person name="Abd El-Rahim W.M."/>
            <person name="Sadowsky M.J."/>
        </authorList>
    </citation>
    <scope>NUCLEOTIDE SEQUENCE [LARGE SCALE GENOMIC DNA]</scope>
    <source>
        <strain evidence="4 5">SM2</strain>
    </source>
</reference>
<evidence type="ECO:0000313" key="5">
    <source>
        <dbReference type="Proteomes" id="UP000074119"/>
    </source>
</evidence>
<protein>
    <recommendedName>
        <fullName evidence="3">Bacterial sugar transferase domain-containing protein</fullName>
    </recommendedName>
</protein>
<evidence type="ECO:0000256" key="2">
    <source>
        <dbReference type="ARBA" id="ARBA00022679"/>
    </source>
</evidence>
<keyword evidence="1" id="KW-0328">Glycosyltransferase</keyword>
<feature type="domain" description="Bacterial sugar transferase" evidence="3">
    <location>
        <begin position="55"/>
        <end position="151"/>
    </location>
</feature>